<dbReference type="PROSITE" id="PS51671">
    <property type="entry name" value="ACT"/>
    <property type="match status" value="1"/>
</dbReference>
<dbReference type="SUPFAM" id="SSF55021">
    <property type="entry name" value="ACT-like"/>
    <property type="match status" value="1"/>
</dbReference>
<dbReference type="EMBL" id="LT906441">
    <property type="protein sequence ID" value="SNV36456.1"/>
    <property type="molecule type" value="Genomic_DNA"/>
</dbReference>
<dbReference type="InterPro" id="IPR045865">
    <property type="entry name" value="ACT-like_dom_sf"/>
</dbReference>
<evidence type="ECO:0000313" key="2">
    <source>
        <dbReference type="EMBL" id="SNV36456.1"/>
    </source>
</evidence>
<feature type="domain" description="ACT" evidence="1">
    <location>
        <begin position="3"/>
        <end position="72"/>
    </location>
</feature>
<reference evidence="2 3" key="1">
    <citation type="submission" date="2017-06" db="EMBL/GenBank/DDBJ databases">
        <authorList>
            <consortium name="Pathogen Informatics"/>
        </authorList>
    </citation>
    <scope>NUCLEOTIDE SEQUENCE [LARGE SCALE GENOMIC DNA]</scope>
    <source>
        <strain evidence="2 3">NCTC11865</strain>
    </source>
</reference>
<protein>
    <recommendedName>
        <fullName evidence="1">ACT domain-containing protein</fullName>
    </recommendedName>
</protein>
<name>A0A239WQI0_9ACTN</name>
<organism evidence="2 3">
    <name type="scientific">Cutibacterium granulosum</name>
    <dbReference type="NCBI Taxonomy" id="33011"/>
    <lineage>
        <taxon>Bacteria</taxon>
        <taxon>Bacillati</taxon>
        <taxon>Actinomycetota</taxon>
        <taxon>Actinomycetes</taxon>
        <taxon>Propionibacteriales</taxon>
        <taxon>Propionibacteriaceae</taxon>
        <taxon>Cutibacterium</taxon>
    </lineage>
</organism>
<accession>A0A239WQI0</accession>
<gene>
    <name evidence="2" type="ORF">SAMEA4412665_01365</name>
</gene>
<dbReference type="AlphaFoldDB" id="A0A239WQI0"/>
<proteinExistence type="predicted"/>
<evidence type="ECO:0000313" key="3">
    <source>
        <dbReference type="Proteomes" id="UP000215332"/>
    </source>
</evidence>
<evidence type="ECO:0000259" key="1">
    <source>
        <dbReference type="PROSITE" id="PS51671"/>
    </source>
</evidence>
<dbReference type="KEGG" id="cgrn:4412665_01365"/>
<dbReference type="InterPro" id="IPR002912">
    <property type="entry name" value="ACT_dom"/>
</dbReference>
<sequence length="72" mass="7575">MLILRIQVPDVPGALGKVATTMGTVDADISAVEIVEKGDGYAIDDFILSLPTETMPDTLVSTCDQLEGVKVP</sequence>
<dbReference type="Gene3D" id="3.30.70.260">
    <property type="match status" value="1"/>
</dbReference>
<dbReference type="Proteomes" id="UP000215332">
    <property type="component" value="Chromosome 1"/>
</dbReference>